<dbReference type="InterPro" id="IPR007560">
    <property type="entry name" value="Restrct_endonuc_IV_Mrr"/>
</dbReference>
<organism evidence="2">
    <name type="scientific">Microvirga ossetica</name>
    <dbReference type="NCBI Taxonomy" id="1882682"/>
    <lineage>
        <taxon>Bacteria</taxon>
        <taxon>Pseudomonadati</taxon>
        <taxon>Pseudomonadota</taxon>
        <taxon>Alphaproteobacteria</taxon>
        <taxon>Hyphomicrobiales</taxon>
        <taxon>Methylobacteriaceae</taxon>
        <taxon>Microvirga</taxon>
    </lineage>
</organism>
<gene>
    <name evidence="2" type="ORF">BB934_38370</name>
</gene>
<dbReference type="EMBL" id="CP016619">
    <property type="protein sequence ID" value="ANY84120.1"/>
    <property type="molecule type" value="Genomic_DNA"/>
</dbReference>
<dbReference type="AlphaFoldDB" id="A0A1B2EVZ3"/>
<proteinExistence type="predicted"/>
<sequence length="128" mass="13765">MLAERGGQRAVIRYKLYQSAVGNKAVQEAYAAMTHYSAEYAAVITSSGFTPSARRLSATTGVVLVLHSEVDRFDELLAAGGRARKPAPVEVSDTSERATLIATLLIGWEITNTRTRSSTMRGVMLASS</sequence>
<evidence type="ECO:0000313" key="2">
    <source>
        <dbReference type="EMBL" id="ANY84120.1"/>
    </source>
</evidence>
<geneLocation type="plasmid" evidence="2">
    <name>unnamed2</name>
</geneLocation>
<dbReference type="SUPFAM" id="SSF52980">
    <property type="entry name" value="Restriction endonuclease-like"/>
    <property type="match status" value="1"/>
</dbReference>
<feature type="domain" description="Restriction endonuclease type IV Mrr" evidence="1">
    <location>
        <begin position="5"/>
        <end position="68"/>
    </location>
</feature>
<accession>A0A1B2EVZ3</accession>
<dbReference type="RefSeq" id="WP_099515053.1">
    <property type="nucleotide sequence ID" value="NZ_CP016619.1"/>
</dbReference>
<name>A0A1B2EVZ3_9HYPH</name>
<dbReference type="Pfam" id="PF04471">
    <property type="entry name" value="Mrr_cat"/>
    <property type="match status" value="1"/>
</dbReference>
<dbReference type="OrthoDB" id="9797274at2"/>
<dbReference type="KEGG" id="moc:BB934_38370"/>
<dbReference type="GO" id="GO:0004519">
    <property type="term" value="F:endonuclease activity"/>
    <property type="evidence" value="ECO:0007669"/>
    <property type="project" value="InterPro"/>
</dbReference>
<dbReference type="GO" id="GO:0009307">
    <property type="term" value="P:DNA restriction-modification system"/>
    <property type="evidence" value="ECO:0007669"/>
    <property type="project" value="InterPro"/>
</dbReference>
<protein>
    <recommendedName>
        <fullName evidence="1">Restriction endonuclease type IV Mrr domain-containing protein</fullName>
    </recommendedName>
</protein>
<evidence type="ECO:0000259" key="1">
    <source>
        <dbReference type="Pfam" id="PF04471"/>
    </source>
</evidence>
<keyword evidence="2" id="KW-0614">Plasmid</keyword>
<dbReference type="InterPro" id="IPR011335">
    <property type="entry name" value="Restrct_endonuc-II-like"/>
</dbReference>
<dbReference type="GO" id="GO:0003677">
    <property type="term" value="F:DNA binding"/>
    <property type="evidence" value="ECO:0007669"/>
    <property type="project" value="InterPro"/>
</dbReference>
<dbReference type="Gene3D" id="3.40.1350.10">
    <property type="match status" value="1"/>
</dbReference>
<dbReference type="InterPro" id="IPR011856">
    <property type="entry name" value="tRNA_endonuc-like_dom_sf"/>
</dbReference>
<reference evidence="2" key="1">
    <citation type="submission" date="2016-07" db="EMBL/GenBank/DDBJ databases">
        <title>Microvirga ossetica sp. nov. a new species of rhizobia isolated from root nodules of the legume species Vicia alpestris Steven originated from North Ossetia region in the Caucasus.</title>
        <authorList>
            <person name="Safronova V.I."/>
            <person name="Kuznetsova I.G."/>
            <person name="Sazanova A.L."/>
            <person name="Belimov A."/>
            <person name="Andronov E."/>
            <person name="Osledkin Y.S."/>
            <person name="Onishchuk O.P."/>
            <person name="Kurchak O.N."/>
            <person name="Shaposhnikov A.I."/>
            <person name="Willems A."/>
            <person name="Tikhonovich I.A."/>
        </authorList>
    </citation>
    <scope>NUCLEOTIDE SEQUENCE [LARGE SCALE GENOMIC DNA]</scope>
    <source>
        <strain evidence="2">V5/3M</strain>
        <plasmid evidence="2">unnamed2</plasmid>
    </source>
</reference>